<keyword evidence="10" id="KW-1003">Cell membrane</keyword>
<comment type="catalytic activity">
    <reaction evidence="10 11">
        <text>a quinone + NADH + 5 H(+)(in) = a quinol + NAD(+) + 4 H(+)(out)</text>
        <dbReference type="Rhea" id="RHEA:57888"/>
        <dbReference type="ChEBI" id="CHEBI:15378"/>
        <dbReference type="ChEBI" id="CHEBI:24646"/>
        <dbReference type="ChEBI" id="CHEBI:57540"/>
        <dbReference type="ChEBI" id="CHEBI:57945"/>
        <dbReference type="ChEBI" id="CHEBI:132124"/>
    </reaction>
</comment>
<dbReference type="InterPro" id="IPR000440">
    <property type="entry name" value="NADH_UbQ/plastoQ_OxRdtase_su3"/>
</dbReference>
<dbReference type="Proteomes" id="UP000015531">
    <property type="component" value="Unassembled WGS sequence"/>
</dbReference>
<keyword evidence="12" id="KW-0560">Oxidoreductase</keyword>
<feature type="transmembrane region" description="Helical" evidence="10">
    <location>
        <begin position="126"/>
        <end position="149"/>
    </location>
</feature>
<dbReference type="FunFam" id="1.20.58.1610:FF:000004">
    <property type="entry name" value="NADH-quinone oxidoreductase subunit A"/>
    <property type="match status" value="1"/>
</dbReference>
<keyword evidence="9 10" id="KW-0472">Membrane</keyword>
<dbReference type="InterPro" id="IPR023043">
    <property type="entry name" value="NAD(P)H_OxRDtase_bac/plastid"/>
</dbReference>
<evidence type="ECO:0000256" key="4">
    <source>
        <dbReference type="ARBA" id="ARBA00022692"/>
    </source>
</evidence>
<evidence type="ECO:0000256" key="3">
    <source>
        <dbReference type="ARBA" id="ARBA00022448"/>
    </source>
</evidence>
<comment type="subcellular location">
    <subcellularLocation>
        <location evidence="10 11">Cell membrane</location>
        <topology evidence="10 11">Multi-pass membrane protein</topology>
    </subcellularLocation>
    <subcellularLocation>
        <location evidence="1">Membrane</location>
        <topology evidence="1">Multi-pass membrane protein</topology>
    </subcellularLocation>
</comment>
<keyword evidence="5 10" id="KW-1278">Translocase</keyword>
<feature type="transmembrane region" description="Helical" evidence="10">
    <location>
        <begin position="40"/>
        <end position="64"/>
    </location>
</feature>
<dbReference type="GO" id="GO:0050136">
    <property type="term" value="F:NADH dehydrogenase (quinone) (non-electrogenic) activity"/>
    <property type="evidence" value="ECO:0007669"/>
    <property type="project" value="UniProtKB-UniRule"/>
</dbReference>
<keyword evidence="4 10" id="KW-0812">Transmembrane</keyword>
<dbReference type="PANTHER" id="PTHR11058">
    <property type="entry name" value="NADH-UBIQUINONE OXIDOREDUCTASE CHAIN 3"/>
    <property type="match status" value="1"/>
</dbReference>
<evidence type="ECO:0000256" key="11">
    <source>
        <dbReference type="RuleBase" id="RU003639"/>
    </source>
</evidence>
<dbReference type="GO" id="GO:0048038">
    <property type="term" value="F:quinone binding"/>
    <property type="evidence" value="ECO:0007669"/>
    <property type="project" value="UniProtKB-KW"/>
</dbReference>
<dbReference type="PATRIC" id="fig|1331060.3.peg.1916"/>
<keyword evidence="13" id="KW-1185">Reference proteome</keyword>
<accession>T0HTY4</accession>
<dbReference type="EMBL" id="ATDP01000082">
    <property type="protein sequence ID" value="EQB15608.1"/>
    <property type="molecule type" value="Genomic_DNA"/>
</dbReference>
<keyword evidence="7 10" id="KW-0520">NAD</keyword>
<keyword evidence="8 10" id="KW-0830">Ubiquinone</keyword>
<evidence type="ECO:0000313" key="12">
    <source>
        <dbReference type="EMBL" id="EQB15608.1"/>
    </source>
</evidence>
<evidence type="ECO:0000256" key="1">
    <source>
        <dbReference type="ARBA" id="ARBA00004141"/>
    </source>
</evidence>
<keyword evidence="10 11" id="KW-0874">Quinone</keyword>
<evidence type="ECO:0000256" key="9">
    <source>
        <dbReference type="ARBA" id="ARBA00023136"/>
    </source>
</evidence>
<evidence type="ECO:0000256" key="8">
    <source>
        <dbReference type="ARBA" id="ARBA00023075"/>
    </source>
</evidence>
<organism evidence="12 13">
    <name type="scientific">Sphingobium lactosutens DS20</name>
    <dbReference type="NCBI Taxonomy" id="1331060"/>
    <lineage>
        <taxon>Bacteria</taxon>
        <taxon>Pseudomonadati</taxon>
        <taxon>Pseudomonadota</taxon>
        <taxon>Alphaproteobacteria</taxon>
        <taxon>Sphingomonadales</taxon>
        <taxon>Sphingomonadaceae</taxon>
        <taxon>Sphingobium</taxon>
    </lineage>
</organism>
<keyword evidence="6 10" id="KW-1133">Transmembrane helix</keyword>
<dbReference type="Pfam" id="PF00507">
    <property type="entry name" value="Oxidored_q4"/>
    <property type="match status" value="1"/>
</dbReference>
<dbReference type="GO" id="GO:0030964">
    <property type="term" value="C:NADH dehydrogenase complex"/>
    <property type="evidence" value="ECO:0007669"/>
    <property type="project" value="TreeGrafter"/>
</dbReference>
<dbReference type="HAMAP" id="MF_01394">
    <property type="entry name" value="NDH1_NuoA"/>
    <property type="match status" value="1"/>
</dbReference>
<evidence type="ECO:0000256" key="6">
    <source>
        <dbReference type="ARBA" id="ARBA00022989"/>
    </source>
</evidence>
<comment type="subunit">
    <text evidence="10">NDH-1 is composed of 14 different subunits. Subunits NuoA, H, J, K, L, M, N constitute the membrane sector of the complex.</text>
</comment>
<dbReference type="InterPro" id="IPR038430">
    <property type="entry name" value="NDAH_ubi_oxred_su3_sf"/>
</dbReference>
<dbReference type="Gene3D" id="1.20.58.1610">
    <property type="entry name" value="NADH:ubiquinone/plastoquinone oxidoreductase, chain 3"/>
    <property type="match status" value="1"/>
</dbReference>
<sequence>MAFLRFILMPLAPCFAYAAGLKRAHNLFAQGTPLVDLAQYLPILIFLGIALLLSGTFVFLPMLVGRLTGAHQPDPAKLSEYECGFPAFEEPRSQFDVRFYLVAILFIIFDLEAAFLFPWAVSLDQIGWAGWATMMIFIAELVLGLVYAWKKGALDWE</sequence>
<name>T0HTY4_9SPHN</name>
<reference evidence="12 13" key="1">
    <citation type="journal article" date="2013" name="Genome Announc.">
        <title>Draft Genome Sequence of Sphingobium lactosutens Strain DS20T, Isolated from a Hexachlorocyclohexane Dumpsite.</title>
        <authorList>
            <person name="Kumar R."/>
            <person name="Dwivedi V."/>
            <person name="Negi V."/>
            <person name="Khurana J.P."/>
            <person name="Lal R."/>
        </authorList>
    </citation>
    <scope>NUCLEOTIDE SEQUENCE [LARGE SCALE GENOMIC DNA]</scope>
    <source>
        <strain evidence="12 13">DS20</strain>
    </source>
</reference>
<evidence type="ECO:0000256" key="7">
    <source>
        <dbReference type="ARBA" id="ARBA00023027"/>
    </source>
</evidence>
<dbReference type="GO" id="GO:0008137">
    <property type="term" value="F:NADH dehydrogenase (ubiquinone) activity"/>
    <property type="evidence" value="ECO:0007669"/>
    <property type="project" value="InterPro"/>
</dbReference>
<evidence type="ECO:0000256" key="5">
    <source>
        <dbReference type="ARBA" id="ARBA00022967"/>
    </source>
</evidence>
<dbReference type="eggNOG" id="COG0838">
    <property type="taxonomic scope" value="Bacteria"/>
</dbReference>
<evidence type="ECO:0000256" key="2">
    <source>
        <dbReference type="ARBA" id="ARBA00008472"/>
    </source>
</evidence>
<feature type="transmembrane region" description="Helical" evidence="10">
    <location>
        <begin position="99"/>
        <end position="120"/>
    </location>
</feature>
<proteinExistence type="inferred from homology"/>
<dbReference type="EC" id="7.1.1.-" evidence="10"/>
<comment type="function">
    <text evidence="10">NDH-1 shuttles electrons from NADH, via FMN and iron-sulfur (Fe-S) centers, to quinones in the respiratory chain. The immediate electron acceptor for the enzyme in this species is believed to be ubiquinone. Couples the redox reaction to proton translocation (for every two electrons transferred, four hydrogen ions are translocated across the cytoplasmic membrane), and thus conserves the redox energy in a proton gradient.</text>
</comment>
<keyword evidence="3 10" id="KW-0813">Transport</keyword>
<dbReference type="AlphaFoldDB" id="T0HTY4"/>
<comment type="caution">
    <text evidence="12">The sequence shown here is derived from an EMBL/GenBank/DDBJ whole genome shotgun (WGS) entry which is preliminary data.</text>
</comment>
<dbReference type="GO" id="GO:0005886">
    <property type="term" value="C:plasma membrane"/>
    <property type="evidence" value="ECO:0007669"/>
    <property type="project" value="UniProtKB-SubCell"/>
</dbReference>
<evidence type="ECO:0000256" key="10">
    <source>
        <dbReference type="HAMAP-Rule" id="MF_01394"/>
    </source>
</evidence>
<protein>
    <recommendedName>
        <fullName evidence="10">NADH-quinone oxidoreductase subunit A</fullName>
        <ecNumber evidence="10">7.1.1.-</ecNumber>
    </recommendedName>
    <alternativeName>
        <fullName evidence="10">NADH dehydrogenase I subunit A</fullName>
    </alternativeName>
    <alternativeName>
        <fullName evidence="10">NDH-1 subunit A</fullName>
    </alternativeName>
    <alternativeName>
        <fullName evidence="10">NUO1</fullName>
    </alternativeName>
</protein>
<comment type="similarity">
    <text evidence="2 10 11">Belongs to the complex I subunit 3 family.</text>
</comment>
<evidence type="ECO:0000313" key="13">
    <source>
        <dbReference type="Proteomes" id="UP000015531"/>
    </source>
</evidence>
<dbReference type="PANTHER" id="PTHR11058:SF9">
    <property type="entry name" value="NADH-UBIQUINONE OXIDOREDUCTASE CHAIN 3"/>
    <property type="match status" value="1"/>
</dbReference>
<gene>
    <name evidence="10" type="primary">nuoA</name>
    <name evidence="12" type="ORF">RLDS_10045</name>
</gene>